<dbReference type="InterPro" id="IPR036259">
    <property type="entry name" value="MFS_trans_sf"/>
</dbReference>
<feature type="domain" description="Major facilitator superfamily (MFS) profile" evidence="7">
    <location>
        <begin position="1"/>
        <end position="176"/>
    </location>
</feature>
<dbReference type="Pfam" id="PF07690">
    <property type="entry name" value="MFS_1"/>
    <property type="match status" value="1"/>
</dbReference>
<feature type="transmembrane region" description="Helical" evidence="6">
    <location>
        <begin position="48"/>
        <end position="65"/>
    </location>
</feature>
<accession>A0AB38VSU4</accession>
<keyword evidence="4 6" id="KW-1133">Transmembrane helix</keyword>
<name>A0AB38VSU4_9CORY</name>
<evidence type="ECO:0000256" key="2">
    <source>
        <dbReference type="ARBA" id="ARBA00022475"/>
    </source>
</evidence>
<dbReference type="AlphaFoldDB" id="A0AB38VSU4"/>
<dbReference type="InterPro" id="IPR020846">
    <property type="entry name" value="MFS_dom"/>
</dbReference>
<evidence type="ECO:0000256" key="3">
    <source>
        <dbReference type="ARBA" id="ARBA00022692"/>
    </source>
</evidence>
<dbReference type="RefSeq" id="WP_126316353.1">
    <property type="nucleotide sequence ID" value="NZ_JBHOLU010000002.1"/>
</dbReference>
<keyword evidence="5 6" id="KW-0472">Membrane</keyword>
<evidence type="ECO:0000313" key="9">
    <source>
        <dbReference type="Proteomes" id="UP000271380"/>
    </source>
</evidence>
<evidence type="ECO:0000256" key="6">
    <source>
        <dbReference type="SAM" id="Phobius"/>
    </source>
</evidence>
<dbReference type="InterPro" id="IPR011701">
    <property type="entry name" value="MFS"/>
</dbReference>
<dbReference type="EMBL" id="LR134377">
    <property type="protein sequence ID" value="VEH04964.1"/>
    <property type="molecule type" value="Genomic_DNA"/>
</dbReference>
<dbReference type="PROSITE" id="PS50850">
    <property type="entry name" value="MFS"/>
    <property type="match status" value="1"/>
</dbReference>
<dbReference type="Proteomes" id="UP000271380">
    <property type="component" value="Chromosome"/>
</dbReference>
<dbReference type="SUPFAM" id="SSF103473">
    <property type="entry name" value="MFS general substrate transporter"/>
    <property type="match status" value="1"/>
</dbReference>
<gene>
    <name evidence="8" type="ORF">NCTC949_00360</name>
</gene>
<proteinExistence type="predicted"/>
<feature type="transmembrane region" description="Helical" evidence="6">
    <location>
        <begin position="98"/>
        <end position="115"/>
    </location>
</feature>
<keyword evidence="2" id="KW-1003">Cell membrane</keyword>
<dbReference type="PANTHER" id="PTHR23513:SF11">
    <property type="entry name" value="STAPHYLOFERRIN A TRANSPORTER"/>
    <property type="match status" value="1"/>
</dbReference>
<dbReference type="PANTHER" id="PTHR23513">
    <property type="entry name" value="INTEGRAL MEMBRANE EFFLUX PROTEIN-RELATED"/>
    <property type="match status" value="1"/>
</dbReference>
<evidence type="ECO:0000256" key="4">
    <source>
        <dbReference type="ARBA" id="ARBA00022989"/>
    </source>
</evidence>
<sequence length="176" mass="18694">MLWRNRDYRLLISGQTIGVIGTQITTFALFLVVLNITDSPTLASTQSGLFVLSMVVFGLPIGRMVDRYPRLFILKSSAIIGLGGALLCVWAASGNFPIIAFAVATILLGAASSAFNTAERAFLKEIVDPDLLAQAMAVNQGRYSIGVIVGPPLAGVLISHSNQAPFLVDAASFYGF</sequence>
<evidence type="ECO:0000313" key="8">
    <source>
        <dbReference type="EMBL" id="VEH04964.1"/>
    </source>
</evidence>
<protein>
    <submittedName>
        <fullName evidence="8">Enterobactin exporter EntS</fullName>
    </submittedName>
</protein>
<evidence type="ECO:0000256" key="5">
    <source>
        <dbReference type="ARBA" id="ARBA00023136"/>
    </source>
</evidence>
<organism evidence="8 9">
    <name type="scientific">Corynebacterium kutscheri</name>
    <dbReference type="NCBI Taxonomy" id="35755"/>
    <lineage>
        <taxon>Bacteria</taxon>
        <taxon>Bacillati</taxon>
        <taxon>Actinomycetota</taxon>
        <taxon>Actinomycetes</taxon>
        <taxon>Mycobacteriales</taxon>
        <taxon>Corynebacteriaceae</taxon>
        <taxon>Corynebacterium</taxon>
    </lineage>
</organism>
<evidence type="ECO:0000259" key="7">
    <source>
        <dbReference type="PROSITE" id="PS50850"/>
    </source>
</evidence>
<evidence type="ECO:0000256" key="1">
    <source>
        <dbReference type="ARBA" id="ARBA00004651"/>
    </source>
</evidence>
<feature type="transmembrane region" description="Helical" evidence="6">
    <location>
        <begin position="72"/>
        <end position="92"/>
    </location>
</feature>
<comment type="subcellular location">
    <subcellularLocation>
        <location evidence="1">Cell membrane</location>
        <topology evidence="1">Multi-pass membrane protein</topology>
    </subcellularLocation>
</comment>
<reference evidence="8 9" key="1">
    <citation type="submission" date="2018-12" db="EMBL/GenBank/DDBJ databases">
        <authorList>
            <consortium name="Pathogen Informatics"/>
        </authorList>
    </citation>
    <scope>NUCLEOTIDE SEQUENCE [LARGE SCALE GENOMIC DNA]</scope>
    <source>
        <strain evidence="8 9">NCTC949</strain>
    </source>
</reference>
<dbReference type="GO" id="GO:0022857">
    <property type="term" value="F:transmembrane transporter activity"/>
    <property type="evidence" value="ECO:0007669"/>
    <property type="project" value="InterPro"/>
</dbReference>
<dbReference type="Gene3D" id="1.20.1250.20">
    <property type="entry name" value="MFS general substrate transporter like domains"/>
    <property type="match status" value="1"/>
</dbReference>
<keyword evidence="3 6" id="KW-0812">Transmembrane</keyword>
<feature type="transmembrane region" description="Helical" evidence="6">
    <location>
        <begin position="12"/>
        <end position="36"/>
    </location>
</feature>
<dbReference type="GO" id="GO:0005886">
    <property type="term" value="C:plasma membrane"/>
    <property type="evidence" value="ECO:0007669"/>
    <property type="project" value="UniProtKB-SubCell"/>
</dbReference>